<dbReference type="Proteomes" id="UP001223586">
    <property type="component" value="Unassembled WGS sequence"/>
</dbReference>
<proteinExistence type="predicted"/>
<dbReference type="Pfam" id="PF10066">
    <property type="entry name" value="DUF2304"/>
    <property type="match status" value="1"/>
</dbReference>
<evidence type="ECO:0000313" key="3">
    <source>
        <dbReference type="Proteomes" id="UP001223586"/>
    </source>
</evidence>
<feature type="transmembrane region" description="Helical" evidence="1">
    <location>
        <begin position="35"/>
        <end position="57"/>
    </location>
</feature>
<feature type="transmembrane region" description="Helical" evidence="1">
    <location>
        <begin position="69"/>
        <end position="93"/>
    </location>
</feature>
<name>A0ABT9WY94_9BACI</name>
<accession>A0ABT9WY94</accession>
<sequence length="130" mass="14993">MIAYIFYLCFILSFTFFIVNIRLIKKRKLKEQYALLWLFLSVLMMVLSLFPSGLDWIAKLIGVKYAPSLLYLLAILGIFCILLHLTITVSVLAERTTKLAQVIAIYEEKLYQLQDVNQHQNHSKHGGTPS</sequence>
<dbReference type="EMBL" id="JAUSTT010000033">
    <property type="protein sequence ID" value="MDQ0178083.1"/>
    <property type="molecule type" value="Genomic_DNA"/>
</dbReference>
<reference evidence="2 3" key="1">
    <citation type="submission" date="2023-07" db="EMBL/GenBank/DDBJ databases">
        <title>Genomic Encyclopedia of Type Strains, Phase IV (KMG-IV): sequencing the most valuable type-strain genomes for metagenomic binning, comparative biology and taxonomic classification.</title>
        <authorList>
            <person name="Goeker M."/>
        </authorList>
    </citation>
    <scope>NUCLEOTIDE SEQUENCE [LARGE SCALE GENOMIC DNA]</scope>
    <source>
        <strain evidence="2 3">DSM 23837</strain>
    </source>
</reference>
<keyword evidence="3" id="KW-1185">Reference proteome</keyword>
<evidence type="ECO:0000256" key="1">
    <source>
        <dbReference type="SAM" id="Phobius"/>
    </source>
</evidence>
<keyword evidence="1" id="KW-0812">Transmembrane</keyword>
<dbReference type="RefSeq" id="WP_307232612.1">
    <property type="nucleotide sequence ID" value="NZ_JAUSTT010000033.1"/>
</dbReference>
<keyword evidence="1" id="KW-1133">Transmembrane helix</keyword>
<keyword evidence="1" id="KW-0472">Membrane</keyword>
<protein>
    <recommendedName>
        <fullName evidence="4">DUF2304 domain-containing protein</fullName>
    </recommendedName>
</protein>
<evidence type="ECO:0000313" key="2">
    <source>
        <dbReference type="EMBL" id="MDQ0178083.1"/>
    </source>
</evidence>
<feature type="transmembrane region" description="Helical" evidence="1">
    <location>
        <begin position="5"/>
        <end position="23"/>
    </location>
</feature>
<evidence type="ECO:0008006" key="4">
    <source>
        <dbReference type="Google" id="ProtNLM"/>
    </source>
</evidence>
<dbReference type="InterPro" id="IPR019277">
    <property type="entry name" value="DUF2304"/>
</dbReference>
<comment type="caution">
    <text evidence="2">The sequence shown here is derived from an EMBL/GenBank/DDBJ whole genome shotgun (WGS) entry which is preliminary data.</text>
</comment>
<organism evidence="2 3">
    <name type="scientific">Bacillus chungangensis</name>
    <dbReference type="NCBI Taxonomy" id="587633"/>
    <lineage>
        <taxon>Bacteria</taxon>
        <taxon>Bacillati</taxon>
        <taxon>Bacillota</taxon>
        <taxon>Bacilli</taxon>
        <taxon>Bacillales</taxon>
        <taxon>Bacillaceae</taxon>
        <taxon>Bacillus</taxon>
    </lineage>
</organism>
<gene>
    <name evidence="2" type="ORF">J2S08_003977</name>
</gene>